<gene>
    <name evidence="1" type="ORF">HYH03_006755</name>
</gene>
<keyword evidence="2" id="KW-1185">Reference proteome</keyword>
<dbReference type="Proteomes" id="UP000612055">
    <property type="component" value="Unassembled WGS sequence"/>
</dbReference>
<evidence type="ECO:0000313" key="1">
    <source>
        <dbReference type="EMBL" id="KAG2495147.1"/>
    </source>
</evidence>
<sequence>MMSLADDANEAFGKRVYRFMNGYSGPSGVAAYKEALGQVLTELTVELRARRQKLGLEKSPATKLLLMTLPPLGEVLGDRHNTRIDQYNTALREVVAAHAKQEAAKAEADPALSVEVVELHRACADAIEAADAKRTAGVAKARGVGVTVFYAMCDIIVCDVRKNVWGLGYDRQSQDAGLAVLCPDRIHLNNAGATLLVGLVGPHLRGLVPKE</sequence>
<dbReference type="InterPro" id="IPR036514">
    <property type="entry name" value="SGNH_hydro_sf"/>
</dbReference>
<proteinExistence type="predicted"/>
<protein>
    <recommendedName>
        <fullName evidence="3">SGNH hydrolase-type esterase domain-containing protein</fullName>
    </recommendedName>
</protein>
<evidence type="ECO:0000313" key="2">
    <source>
        <dbReference type="Proteomes" id="UP000612055"/>
    </source>
</evidence>
<organism evidence="1 2">
    <name type="scientific">Edaphochlamys debaryana</name>
    <dbReference type="NCBI Taxonomy" id="47281"/>
    <lineage>
        <taxon>Eukaryota</taxon>
        <taxon>Viridiplantae</taxon>
        <taxon>Chlorophyta</taxon>
        <taxon>core chlorophytes</taxon>
        <taxon>Chlorophyceae</taxon>
        <taxon>CS clade</taxon>
        <taxon>Chlamydomonadales</taxon>
        <taxon>Chlamydomonadales incertae sedis</taxon>
        <taxon>Edaphochlamys</taxon>
    </lineage>
</organism>
<comment type="caution">
    <text evidence="1">The sequence shown here is derived from an EMBL/GenBank/DDBJ whole genome shotgun (WGS) entry which is preliminary data.</text>
</comment>
<dbReference type="Gene3D" id="3.40.50.1110">
    <property type="entry name" value="SGNH hydrolase"/>
    <property type="match status" value="1"/>
</dbReference>
<dbReference type="EMBL" id="JAEHOE010000026">
    <property type="protein sequence ID" value="KAG2495147.1"/>
    <property type="molecule type" value="Genomic_DNA"/>
</dbReference>
<evidence type="ECO:0008006" key="3">
    <source>
        <dbReference type="Google" id="ProtNLM"/>
    </source>
</evidence>
<reference evidence="1" key="1">
    <citation type="journal article" date="2020" name="bioRxiv">
        <title>Comparative genomics of Chlamydomonas.</title>
        <authorList>
            <person name="Craig R.J."/>
            <person name="Hasan A.R."/>
            <person name="Ness R.W."/>
            <person name="Keightley P.D."/>
        </authorList>
    </citation>
    <scope>NUCLEOTIDE SEQUENCE</scope>
    <source>
        <strain evidence="1">CCAP 11/70</strain>
    </source>
</reference>
<name>A0A836C0R1_9CHLO</name>
<dbReference type="OrthoDB" id="543980at2759"/>
<dbReference type="AlphaFoldDB" id="A0A836C0R1"/>
<accession>A0A836C0R1</accession>
<dbReference type="SUPFAM" id="SSF52266">
    <property type="entry name" value="SGNH hydrolase"/>
    <property type="match status" value="1"/>
</dbReference>